<name>A0A2U2JBK3_9FLAO</name>
<dbReference type="Pfam" id="PF05099">
    <property type="entry name" value="TerB"/>
    <property type="match status" value="1"/>
</dbReference>
<dbReference type="SMART" id="SM00271">
    <property type="entry name" value="DnaJ"/>
    <property type="match status" value="1"/>
</dbReference>
<dbReference type="Gene3D" id="1.10.287.110">
    <property type="entry name" value="DnaJ domain"/>
    <property type="match status" value="1"/>
</dbReference>
<dbReference type="InterPro" id="IPR036869">
    <property type="entry name" value="J_dom_sf"/>
</dbReference>
<dbReference type="AlphaFoldDB" id="A0A2U2JBK3"/>
<keyword evidence="1" id="KW-0472">Membrane</keyword>
<comment type="caution">
    <text evidence="3">The sequence shown here is derived from an EMBL/GenBank/DDBJ whole genome shotgun (WGS) entry which is preliminary data.</text>
</comment>
<dbReference type="Pfam" id="PF00226">
    <property type="entry name" value="DnaJ"/>
    <property type="match status" value="1"/>
</dbReference>
<dbReference type="RefSeq" id="WP_109404046.1">
    <property type="nucleotide sequence ID" value="NZ_QFFG01000002.1"/>
</dbReference>
<feature type="transmembrane region" description="Helical" evidence="1">
    <location>
        <begin position="7"/>
        <end position="32"/>
    </location>
</feature>
<dbReference type="Gene3D" id="1.10.3680.10">
    <property type="entry name" value="TerB-like"/>
    <property type="match status" value="1"/>
</dbReference>
<evidence type="ECO:0000313" key="4">
    <source>
        <dbReference type="Proteomes" id="UP000245670"/>
    </source>
</evidence>
<dbReference type="InterPro" id="IPR001623">
    <property type="entry name" value="DnaJ_domain"/>
</dbReference>
<dbReference type="Proteomes" id="UP000245670">
    <property type="component" value="Unassembled WGS sequence"/>
</dbReference>
<dbReference type="CDD" id="cd06257">
    <property type="entry name" value="DnaJ"/>
    <property type="match status" value="1"/>
</dbReference>
<dbReference type="PROSITE" id="PS50076">
    <property type="entry name" value="DNAJ_2"/>
    <property type="match status" value="1"/>
</dbReference>
<protein>
    <submittedName>
        <fullName evidence="3">Molecular chaperone DjlA</fullName>
    </submittedName>
</protein>
<keyword evidence="4" id="KW-1185">Reference proteome</keyword>
<dbReference type="InterPro" id="IPR029024">
    <property type="entry name" value="TerB-like"/>
</dbReference>
<accession>A0A2U2JBK3</accession>
<dbReference type="SUPFAM" id="SSF46565">
    <property type="entry name" value="Chaperone J-domain"/>
    <property type="match status" value="1"/>
</dbReference>
<organism evidence="3 4">
    <name type="scientific">Polaribacter aquimarinus</name>
    <dbReference type="NCBI Taxonomy" id="2100726"/>
    <lineage>
        <taxon>Bacteria</taxon>
        <taxon>Pseudomonadati</taxon>
        <taxon>Bacteroidota</taxon>
        <taxon>Flavobacteriia</taxon>
        <taxon>Flavobacteriales</taxon>
        <taxon>Flavobacteriaceae</taxon>
    </lineage>
</organism>
<keyword evidence="1" id="KW-0812">Transmembrane</keyword>
<reference evidence="3 4" key="1">
    <citation type="submission" date="2018-05" db="EMBL/GenBank/DDBJ databases">
        <title>Polaribacter aquimarinus sp. nov., isolated from sediment in a sediment of sea.</title>
        <authorList>
            <person name="Lu D."/>
        </authorList>
    </citation>
    <scope>NUCLEOTIDE SEQUENCE [LARGE SCALE GENOMIC DNA]</scope>
    <source>
        <strain evidence="3 4">ZY113</strain>
    </source>
</reference>
<feature type="domain" description="J" evidence="2">
    <location>
        <begin position="191"/>
        <end position="253"/>
    </location>
</feature>
<evidence type="ECO:0000256" key="1">
    <source>
        <dbReference type="SAM" id="Phobius"/>
    </source>
</evidence>
<dbReference type="SUPFAM" id="SSF158682">
    <property type="entry name" value="TerB-like"/>
    <property type="match status" value="1"/>
</dbReference>
<evidence type="ECO:0000259" key="2">
    <source>
        <dbReference type="PROSITE" id="PS50076"/>
    </source>
</evidence>
<sequence length="254" mass="29010">MGNFTKWLGAGLGFTFGGPIGAAIGFAIGSFLDGFSEDEFKQEQIDYKRKKKPRNRKDTVNTQSGDFEMSLLVLASIVIKSDGKVDQRELDFVRSQFLSMYGKQRANNAFKLFKGIVKKQISARQVCIQIRENMSHASRLQLIHFLFGIAKADEFVVEAEVEEIKKIAGYLYINQNDFESIKAMFYDASGNAYKILEIEKTVSDDEVKRAYRKMVKKYHPDKLRDLGEEHLKGAKAKFQSIQDAYEKIKNERGM</sequence>
<dbReference type="PANTHER" id="PTHR24074">
    <property type="entry name" value="CO-CHAPERONE PROTEIN DJLA"/>
    <property type="match status" value="1"/>
</dbReference>
<dbReference type="InterPro" id="IPR007791">
    <property type="entry name" value="DjlA_N"/>
</dbReference>
<keyword evidence="1" id="KW-1133">Transmembrane helix</keyword>
<dbReference type="OrthoDB" id="9779622at2"/>
<dbReference type="InterPro" id="IPR050817">
    <property type="entry name" value="DjlA_DnaK_co-chaperone"/>
</dbReference>
<dbReference type="PRINTS" id="PR00625">
    <property type="entry name" value="JDOMAIN"/>
</dbReference>
<proteinExistence type="predicted"/>
<evidence type="ECO:0000313" key="3">
    <source>
        <dbReference type="EMBL" id="PWG05713.1"/>
    </source>
</evidence>
<dbReference type="EMBL" id="QFFG01000002">
    <property type="protein sequence ID" value="PWG05713.1"/>
    <property type="molecule type" value="Genomic_DNA"/>
</dbReference>
<gene>
    <name evidence="3" type="ORF">DIS07_04510</name>
</gene>